<dbReference type="PROSITE" id="PS50011">
    <property type="entry name" value="PROTEIN_KINASE_DOM"/>
    <property type="match status" value="1"/>
</dbReference>
<dbReference type="GO" id="GO:0005524">
    <property type="term" value="F:ATP binding"/>
    <property type="evidence" value="ECO:0007669"/>
    <property type="project" value="UniProtKB-KW"/>
</dbReference>
<dbReference type="EMBL" id="LSRX01000547">
    <property type="protein sequence ID" value="OLP94331.1"/>
    <property type="molecule type" value="Genomic_DNA"/>
</dbReference>
<dbReference type="GO" id="GO:0004674">
    <property type="term" value="F:protein serine/threonine kinase activity"/>
    <property type="evidence" value="ECO:0007669"/>
    <property type="project" value="UniProtKB-KW"/>
</dbReference>
<dbReference type="PANTHER" id="PTHR24349">
    <property type="entry name" value="SERINE/THREONINE-PROTEIN KINASE"/>
    <property type="match status" value="1"/>
</dbReference>
<evidence type="ECO:0000256" key="5">
    <source>
        <dbReference type="ARBA" id="ARBA00022840"/>
    </source>
</evidence>
<evidence type="ECO:0000256" key="2">
    <source>
        <dbReference type="ARBA" id="ARBA00022679"/>
    </source>
</evidence>
<evidence type="ECO:0000256" key="4">
    <source>
        <dbReference type="ARBA" id="ARBA00022777"/>
    </source>
</evidence>
<evidence type="ECO:0000256" key="1">
    <source>
        <dbReference type="ARBA" id="ARBA00022527"/>
    </source>
</evidence>
<accession>A0A1Q9DGM9</accession>
<dbReference type="InterPro" id="IPR050205">
    <property type="entry name" value="CDPK_Ser/Thr_kinases"/>
</dbReference>
<gene>
    <name evidence="7" type="primary">CPK2</name>
    <name evidence="7" type="ORF">AK812_SmicGene23654</name>
</gene>
<feature type="domain" description="Protein kinase" evidence="6">
    <location>
        <begin position="578"/>
        <end position="774"/>
    </location>
</feature>
<name>A0A1Q9DGM9_SYMMI</name>
<proteinExistence type="predicted"/>
<reference evidence="7 8" key="1">
    <citation type="submission" date="2016-02" db="EMBL/GenBank/DDBJ databases">
        <title>Genome analysis of coral dinoflagellate symbionts highlights evolutionary adaptations to a symbiotic lifestyle.</title>
        <authorList>
            <person name="Aranda M."/>
            <person name="Li Y."/>
            <person name="Liew Y.J."/>
            <person name="Baumgarten S."/>
            <person name="Simakov O."/>
            <person name="Wilson M."/>
            <person name="Piel J."/>
            <person name="Ashoor H."/>
            <person name="Bougouffa S."/>
            <person name="Bajic V.B."/>
            <person name="Ryu T."/>
            <person name="Ravasi T."/>
            <person name="Bayer T."/>
            <person name="Micklem G."/>
            <person name="Kim H."/>
            <person name="Bhak J."/>
            <person name="Lajeunesse T.C."/>
            <person name="Voolstra C.R."/>
        </authorList>
    </citation>
    <scope>NUCLEOTIDE SEQUENCE [LARGE SCALE GENOMIC DNA]</scope>
    <source>
        <strain evidence="7 8">CCMP2467</strain>
    </source>
</reference>
<dbReference type="InterPro" id="IPR011009">
    <property type="entry name" value="Kinase-like_dom_sf"/>
</dbReference>
<sequence length="774" mass="85214">MAGQQMDHSEIGTPWRPDLTATPLMKELAEALKSELKTNAKVTIPFKMLDALEDHDADEPGAPVHGTELMTIGKYAEAGVVKSFAAIYVEDKGYTQWIRKFVTTTKPNSKRQAPTTPMMKMRCPGIEGKDASLHFQRWLCGREITEKLLALQLELEMSASQDWIVSHESQQNWHMSGADPDGISSVLTRSEKQLWRVGLGLIGDRPGKVIKRSQEVLERVKKVESEKESESDMKMRACDAVSRPKAHNVTKIRRATEFNQQMCVTFEIMVRGSKLYFLNIVDEGTSYQLCVPLWKEGNRFGMRIARHGNDGLDHQYGCSLTVGQSLKLSKGQALTAALAIKLQPMLHGKAAKRACRTSRLFAGCPDPRAPWDGGPVEALTGPHELLEACTGLVQGESIFDKRMASGMRERAICGRVSARGAGAHDLSQQERPPAAWNVDNNVSDEVPRIAAAPAHVAAGVDAGDTVMEEAEPGVARQEGAEELLSVSVQPAVDAGSDSPKKTLRVDNVVIKLTQALSLDGVKEWKKLLDSDAIVVHKRRQAEGANHLDTSGLKAGWCIRGYLDPALLELDTIAPTCELQIADVEGAFLRGDKLDASRGRLFIDMPRGGVEGYDDDGVIEAIKTVYGLADAPKAVNEGYKLENLTAVVDCKPVYDHAHSIAEAQETGRELQMRGSVEKEFLEFRLCEGLRLFDHILEAEIHTEQETATVMQQMIAAVEYMHSQMICHRDIKPEHVLLKQKGSLLDCLVKLIDFKTAVEFGAPGQIFNERAGRETG</sequence>
<evidence type="ECO:0000313" key="8">
    <source>
        <dbReference type="Proteomes" id="UP000186817"/>
    </source>
</evidence>
<protein>
    <submittedName>
        <fullName evidence="7">Calcium-dependent protein kinase 2</fullName>
    </submittedName>
</protein>
<dbReference type="Gene3D" id="1.10.510.10">
    <property type="entry name" value="Transferase(Phosphotransferase) domain 1"/>
    <property type="match status" value="1"/>
</dbReference>
<dbReference type="AlphaFoldDB" id="A0A1Q9DGM9"/>
<organism evidence="7 8">
    <name type="scientific">Symbiodinium microadriaticum</name>
    <name type="common">Dinoflagellate</name>
    <name type="synonym">Zooxanthella microadriatica</name>
    <dbReference type="NCBI Taxonomy" id="2951"/>
    <lineage>
        <taxon>Eukaryota</taxon>
        <taxon>Sar</taxon>
        <taxon>Alveolata</taxon>
        <taxon>Dinophyceae</taxon>
        <taxon>Suessiales</taxon>
        <taxon>Symbiodiniaceae</taxon>
        <taxon>Symbiodinium</taxon>
    </lineage>
</organism>
<dbReference type="OrthoDB" id="429852at2759"/>
<evidence type="ECO:0000259" key="6">
    <source>
        <dbReference type="PROSITE" id="PS50011"/>
    </source>
</evidence>
<keyword evidence="1" id="KW-0723">Serine/threonine-protein kinase</keyword>
<dbReference type="Proteomes" id="UP000186817">
    <property type="component" value="Unassembled WGS sequence"/>
</dbReference>
<keyword evidence="3" id="KW-0547">Nucleotide-binding</keyword>
<keyword evidence="8" id="KW-1185">Reference proteome</keyword>
<keyword evidence="5" id="KW-0067">ATP-binding</keyword>
<evidence type="ECO:0000256" key="3">
    <source>
        <dbReference type="ARBA" id="ARBA00022741"/>
    </source>
</evidence>
<dbReference type="Pfam" id="PF00069">
    <property type="entry name" value="Pkinase"/>
    <property type="match status" value="1"/>
</dbReference>
<evidence type="ECO:0000313" key="7">
    <source>
        <dbReference type="EMBL" id="OLP94331.1"/>
    </source>
</evidence>
<dbReference type="SUPFAM" id="SSF56112">
    <property type="entry name" value="Protein kinase-like (PK-like)"/>
    <property type="match status" value="1"/>
</dbReference>
<keyword evidence="4 7" id="KW-0418">Kinase</keyword>
<keyword evidence="2" id="KW-0808">Transferase</keyword>
<comment type="caution">
    <text evidence="7">The sequence shown here is derived from an EMBL/GenBank/DDBJ whole genome shotgun (WGS) entry which is preliminary data.</text>
</comment>
<dbReference type="InterPro" id="IPR000719">
    <property type="entry name" value="Prot_kinase_dom"/>
</dbReference>